<feature type="transmembrane region" description="Helical" evidence="2">
    <location>
        <begin position="79"/>
        <end position="103"/>
    </location>
</feature>
<feature type="transmembrane region" description="Helical" evidence="2">
    <location>
        <begin position="278"/>
        <end position="302"/>
    </location>
</feature>
<evidence type="ECO:0000313" key="3">
    <source>
        <dbReference type="EMBL" id="TPX64786.1"/>
    </source>
</evidence>
<sequence length="378" mass="40201">MNYQNKPTSPMGPRASRTSLPRPILTNPGEMFSDSPLDDELPYISPLPRPATRQSIRPSLYEQPEAVKVLHSKAALPSVGIAAGAALISAVLSVVAAAMYNWFVVNYSIGSYTANYGLFNGQTCGPSPFAPAVNNPFGQQNTFGQQATQCVTAGYVCSGSSFCSTLQAFQAFTVLGCVSVFASLAAAGVLFIAIHNGHYASRVARVTKLSAIILAASTFICQLLSVILFAVFQNQANAAVSFSGVPSFSIGNPFTSVSQFRTVSQGSSNVPYGSFGSYGSSFVCMILAFMFSFAAVAALLYAARCIQRIDAPAIVDYGHRQSMSNLHRANSLSPSMRGQPIIIDGIEYVPTLKRAQPIVIDGQEFVPSTSHRYSYGGN</sequence>
<accession>A0A507EN82</accession>
<dbReference type="Gene3D" id="1.20.140.150">
    <property type="match status" value="1"/>
</dbReference>
<organism evidence="3 4">
    <name type="scientific">Chytriomyces confervae</name>
    <dbReference type="NCBI Taxonomy" id="246404"/>
    <lineage>
        <taxon>Eukaryota</taxon>
        <taxon>Fungi</taxon>
        <taxon>Fungi incertae sedis</taxon>
        <taxon>Chytridiomycota</taxon>
        <taxon>Chytridiomycota incertae sedis</taxon>
        <taxon>Chytridiomycetes</taxon>
        <taxon>Chytridiales</taxon>
        <taxon>Chytriomycetaceae</taxon>
        <taxon>Chytriomyces</taxon>
    </lineage>
</organism>
<proteinExistence type="predicted"/>
<keyword evidence="2" id="KW-0472">Membrane</keyword>
<dbReference type="AlphaFoldDB" id="A0A507EN82"/>
<dbReference type="Proteomes" id="UP000320333">
    <property type="component" value="Unassembled WGS sequence"/>
</dbReference>
<evidence type="ECO:0000256" key="1">
    <source>
        <dbReference type="SAM" id="MobiDB-lite"/>
    </source>
</evidence>
<protein>
    <submittedName>
        <fullName evidence="3">Uncharacterized protein</fullName>
    </submittedName>
</protein>
<feature type="transmembrane region" description="Helical" evidence="2">
    <location>
        <begin position="206"/>
        <end position="232"/>
    </location>
</feature>
<feature type="transmembrane region" description="Helical" evidence="2">
    <location>
        <begin position="168"/>
        <end position="194"/>
    </location>
</feature>
<reference evidence="3 4" key="1">
    <citation type="journal article" date="2019" name="Sci. Rep.">
        <title>Comparative genomics of chytrid fungi reveal insights into the obligate biotrophic and pathogenic lifestyle of Synchytrium endobioticum.</title>
        <authorList>
            <person name="van de Vossenberg B.T.L.H."/>
            <person name="Warris S."/>
            <person name="Nguyen H.D.T."/>
            <person name="van Gent-Pelzer M.P.E."/>
            <person name="Joly D.L."/>
            <person name="van de Geest H.C."/>
            <person name="Bonants P.J.M."/>
            <person name="Smith D.S."/>
            <person name="Levesque C.A."/>
            <person name="van der Lee T.A.J."/>
        </authorList>
    </citation>
    <scope>NUCLEOTIDE SEQUENCE [LARGE SCALE GENOMIC DNA]</scope>
    <source>
        <strain evidence="3 4">CBS 675.73</strain>
    </source>
</reference>
<keyword evidence="2" id="KW-0812">Transmembrane</keyword>
<keyword evidence="4" id="KW-1185">Reference proteome</keyword>
<dbReference type="EMBL" id="QEAP01000529">
    <property type="protein sequence ID" value="TPX64786.1"/>
    <property type="molecule type" value="Genomic_DNA"/>
</dbReference>
<feature type="region of interest" description="Disordered" evidence="1">
    <location>
        <begin position="1"/>
        <end position="36"/>
    </location>
</feature>
<dbReference type="OrthoDB" id="2121772at2759"/>
<evidence type="ECO:0000313" key="4">
    <source>
        <dbReference type="Proteomes" id="UP000320333"/>
    </source>
</evidence>
<evidence type="ECO:0000256" key="2">
    <source>
        <dbReference type="SAM" id="Phobius"/>
    </source>
</evidence>
<gene>
    <name evidence="3" type="ORF">CcCBS67573_g08324</name>
</gene>
<keyword evidence="2" id="KW-1133">Transmembrane helix</keyword>
<comment type="caution">
    <text evidence="3">The sequence shown here is derived from an EMBL/GenBank/DDBJ whole genome shotgun (WGS) entry which is preliminary data.</text>
</comment>
<name>A0A507EN82_9FUNG</name>